<evidence type="ECO:0000313" key="5">
    <source>
        <dbReference type="Proteomes" id="UP001365542"/>
    </source>
</evidence>
<feature type="domain" description="NACHT" evidence="3">
    <location>
        <begin position="99"/>
        <end position="241"/>
    </location>
</feature>
<evidence type="ECO:0000256" key="2">
    <source>
        <dbReference type="PROSITE-ProRule" id="PRU00023"/>
    </source>
</evidence>
<dbReference type="InterPro" id="IPR036770">
    <property type="entry name" value="Ankyrin_rpt-contain_sf"/>
</dbReference>
<sequence length="1221" mass="137307">MESSKTNNINLSKFESCSEVLYLRSYLSNLRNNIADSPFQSPRCQKPDVRKPLNIFWHDTSDLFQAHQTAQLSGVDRITQAFRSNATFQRWLKNKNASNIFPCTGVAGSGKTILTSVVIDEIKQLQQDSTTSNVGLAYFYFRYEQSISIRGATLALLEQLYLQSPTLPNEIRHLEKRTLNGEQISSTEVTLTLVAVSQRFQTCYIVIDALDECASEYYAALKQLLTSIRGSKIRLFTTSRPHYDFYTSERDPLIPIDDLITHSKDDVKLYVESRLDKDFSFKDNKNLFSDVVTVISDASQSQEPRMFLYANSYVQEILSMKTPNDILRCLKRIKNASSFEDSVTMLYQTKLDEISRLNPAESSLSLMTLTWVFFAQRPIERSELFDILRFGGRSLKELPGEEAISLISRICMGFIHTSSNILFSHLSMEEFFDLPPQRRRLSNEFELAKSCVRYILDLQLDDMSFKNQEDIDAILSEHPFLQYAANHWGHHVYNTSAGTADMDLTVMCLKLLSEPPIVTCLVQIMFRSLLGSHRKVLFGDIVRSSPLHVAAYFGLDWVIEKVAAPSYSPVSGVDSWDKTPIHIAAERGYSQCVRALLFVNGPSTLQRQPDAEGKTPWHYASMSGKAEVVHELRRGGYPLYLTTDKQGYNPLQYAVIQGYVDVFGLLADYCDHTYDKPEATKFMDQALVSALEKGKTKIVEIILRRISPRYEHLVVAIKSGFISAVGLLLDYFGDLDNPADDQPTALLVAALAGHNDILSFLIRNGVNLERTDNKNRTALACAVEMNNLNAVKMLLGAGASSEASVLGGMNLIVYTASHGMAEILELLLKLEATGSSRQQSLNQATLKEAAFQATKRGHKNVVGLLLEFGVSPDETLEAGQTFSEVAGEAGFDKIANLWDEYGAYNASRRLQSMDVPPLISDDLNYFSLQNKQRQPGNTDFTTYSTTYRSTLLHIERRNTIGKTESPPPSSPITTDGEGSQRMFLYREPVQDQASYILLRCPVSPKDLLLGMIIEDPQDPLRSCISPDRQDLEYIIKDYRYDYMQRDLDAGINRRRTASAAASILNACFGTGVNIPTVSHTDARSPPVLISKLRNHKVVMELICNKYTEALLEFVKWKREVYCVVGLMTGGDSEIMNDREDSYTATTDVSTDNDLGFYASASFGYKPSRGQSKQNRNKESGAVFAIQCRRLRRETRFQQVLSEKKFGCALGGYFKGKPDEFI</sequence>
<protein>
    <recommendedName>
        <fullName evidence="3">NACHT domain-containing protein</fullName>
    </recommendedName>
</protein>
<reference evidence="4 5" key="1">
    <citation type="submission" date="2019-10" db="EMBL/GenBank/DDBJ databases">
        <authorList>
            <person name="Palmer J.M."/>
        </authorList>
    </citation>
    <scope>NUCLEOTIDE SEQUENCE [LARGE SCALE GENOMIC DNA]</scope>
    <source>
        <strain evidence="4 5">TWF694</strain>
    </source>
</reference>
<gene>
    <name evidence="4" type="ORF">TWF694_010212</name>
</gene>
<dbReference type="Gene3D" id="1.25.40.20">
    <property type="entry name" value="Ankyrin repeat-containing domain"/>
    <property type="match status" value="1"/>
</dbReference>
<evidence type="ECO:0000256" key="1">
    <source>
        <dbReference type="ARBA" id="ARBA00022737"/>
    </source>
</evidence>
<keyword evidence="1" id="KW-0677">Repeat</keyword>
<dbReference type="Pfam" id="PF12796">
    <property type="entry name" value="Ank_2"/>
    <property type="match status" value="2"/>
</dbReference>
<dbReference type="EMBL" id="JAVHJO010000007">
    <property type="protein sequence ID" value="KAK6538634.1"/>
    <property type="molecule type" value="Genomic_DNA"/>
</dbReference>
<dbReference type="PROSITE" id="PS50837">
    <property type="entry name" value="NACHT"/>
    <property type="match status" value="1"/>
</dbReference>
<accession>A0AAV9XBV0</accession>
<dbReference type="Gene3D" id="3.40.50.300">
    <property type="entry name" value="P-loop containing nucleotide triphosphate hydrolases"/>
    <property type="match status" value="1"/>
</dbReference>
<dbReference type="PROSITE" id="PS50297">
    <property type="entry name" value="ANK_REP_REGION"/>
    <property type="match status" value="1"/>
</dbReference>
<dbReference type="SUPFAM" id="SSF52540">
    <property type="entry name" value="P-loop containing nucleoside triphosphate hydrolases"/>
    <property type="match status" value="1"/>
</dbReference>
<dbReference type="AlphaFoldDB" id="A0AAV9XBV0"/>
<dbReference type="PANTHER" id="PTHR10039:SF15">
    <property type="entry name" value="NACHT DOMAIN-CONTAINING PROTEIN"/>
    <property type="match status" value="1"/>
</dbReference>
<dbReference type="PROSITE" id="PS50088">
    <property type="entry name" value="ANK_REPEAT"/>
    <property type="match status" value="2"/>
</dbReference>
<name>A0AAV9XBV0_9PEZI</name>
<dbReference type="Proteomes" id="UP001365542">
    <property type="component" value="Unassembled WGS sequence"/>
</dbReference>
<dbReference type="InterPro" id="IPR007111">
    <property type="entry name" value="NACHT_NTPase"/>
</dbReference>
<dbReference type="SMART" id="SM00248">
    <property type="entry name" value="ANK"/>
    <property type="match status" value="8"/>
</dbReference>
<keyword evidence="2" id="KW-0040">ANK repeat</keyword>
<organism evidence="4 5">
    <name type="scientific">Orbilia ellipsospora</name>
    <dbReference type="NCBI Taxonomy" id="2528407"/>
    <lineage>
        <taxon>Eukaryota</taxon>
        <taxon>Fungi</taxon>
        <taxon>Dikarya</taxon>
        <taxon>Ascomycota</taxon>
        <taxon>Pezizomycotina</taxon>
        <taxon>Orbiliomycetes</taxon>
        <taxon>Orbiliales</taxon>
        <taxon>Orbiliaceae</taxon>
        <taxon>Orbilia</taxon>
    </lineage>
</organism>
<evidence type="ECO:0000259" key="3">
    <source>
        <dbReference type="PROSITE" id="PS50837"/>
    </source>
</evidence>
<dbReference type="Pfam" id="PF24883">
    <property type="entry name" value="NPHP3_N"/>
    <property type="match status" value="1"/>
</dbReference>
<keyword evidence="5" id="KW-1185">Reference proteome</keyword>
<evidence type="ECO:0000313" key="4">
    <source>
        <dbReference type="EMBL" id="KAK6538634.1"/>
    </source>
</evidence>
<dbReference type="InterPro" id="IPR027417">
    <property type="entry name" value="P-loop_NTPase"/>
</dbReference>
<dbReference type="InterPro" id="IPR056884">
    <property type="entry name" value="NPHP3-like_N"/>
</dbReference>
<feature type="repeat" description="ANK" evidence="2">
    <location>
        <begin position="741"/>
        <end position="773"/>
    </location>
</feature>
<proteinExistence type="predicted"/>
<dbReference type="PANTHER" id="PTHR10039">
    <property type="entry name" value="AMELOGENIN"/>
    <property type="match status" value="1"/>
</dbReference>
<dbReference type="SUPFAM" id="SSF48403">
    <property type="entry name" value="Ankyrin repeat"/>
    <property type="match status" value="1"/>
</dbReference>
<feature type="repeat" description="ANK" evidence="2">
    <location>
        <begin position="612"/>
        <end position="644"/>
    </location>
</feature>
<dbReference type="InterPro" id="IPR002110">
    <property type="entry name" value="Ankyrin_rpt"/>
</dbReference>
<comment type="caution">
    <text evidence="4">The sequence shown here is derived from an EMBL/GenBank/DDBJ whole genome shotgun (WGS) entry which is preliminary data.</text>
</comment>